<evidence type="ECO:0008006" key="4">
    <source>
        <dbReference type="Google" id="ProtNLM"/>
    </source>
</evidence>
<evidence type="ECO:0000256" key="1">
    <source>
        <dbReference type="SAM" id="Phobius"/>
    </source>
</evidence>
<feature type="transmembrane region" description="Helical" evidence="1">
    <location>
        <begin position="98"/>
        <end position="122"/>
    </location>
</feature>
<protein>
    <recommendedName>
        <fullName evidence="4">ABC transporter permease</fullName>
    </recommendedName>
</protein>
<feature type="transmembrane region" description="Helical" evidence="1">
    <location>
        <begin position="129"/>
        <end position="153"/>
    </location>
</feature>
<comment type="caution">
    <text evidence="2">The sequence shown here is derived from an EMBL/GenBank/DDBJ whole genome shotgun (WGS) entry which is preliminary data.</text>
</comment>
<feature type="transmembrane region" description="Helical" evidence="1">
    <location>
        <begin position="32"/>
        <end position="54"/>
    </location>
</feature>
<accession>A0ABS0T6C0</accession>
<organism evidence="2 3">
    <name type="scientific">Staphylococcus canis</name>
    <dbReference type="NCBI Taxonomy" id="2724942"/>
    <lineage>
        <taxon>Bacteria</taxon>
        <taxon>Bacillati</taxon>
        <taxon>Bacillota</taxon>
        <taxon>Bacilli</taxon>
        <taxon>Bacillales</taxon>
        <taxon>Staphylococcaceae</taxon>
        <taxon>Staphylococcus</taxon>
    </lineage>
</organism>
<keyword evidence="1" id="KW-1133">Transmembrane helix</keyword>
<keyword evidence="1" id="KW-0812">Transmembrane</keyword>
<reference evidence="2 3" key="1">
    <citation type="submission" date="2020-04" db="EMBL/GenBank/DDBJ databases">
        <title>Staphylococcus species from domestic dog.</title>
        <authorList>
            <person name="Paterson G.K."/>
        </authorList>
    </citation>
    <scope>NUCLEOTIDE SEQUENCE [LARGE SCALE GENOMIC DNA]</scope>
    <source>
        <strain evidence="2 3">H16/1A</strain>
    </source>
</reference>
<dbReference type="Proteomes" id="UP000751852">
    <property type="component" value="Unassembled WGS sequence"/>
</dbReference>
<name>A0ABS0T6C0_9STAP</name>
<evidence type="ECO:0000313" key="2">
    <source>
        <dbReference type="EMBL" id="MBI5974297.1"/>
    </source>
</evidence>
<evidence type="ECO:0000313" key="3">
    <source>
        <dbReference type="Proteomes" id="UP000751852"/>
    </source>
</evidence>
<dbReference type="EMBL" id="JABANU010000003">
    <property type="protein sequence ID" value="MBI5974297.1"/>
    <property type="molecule type" value="Genomic_DNA"/>
</dbReference>
<dbReference type="RefSeq" id="WP_198617090.1">
    <property type="nucleotide sequence ID" value="NZ_JABANU010000003.1"/>
</dbReference>
<keyword evidence="3" id="KW-1185">Reference proteome</keyword>
<feature type="transmembrane region" description="Helical" evidence="1">
    <location>
        <begin position="178"/>
        <end position="199"/>
    </location>
</feature>
<gene>
    <name evidence="2" type="ORF">HHH54_01640</name>
</gene>
<sequence>MTSSQSQQPHFEQQFQNETLHRGKRYGKKKRSWVSFILTLIALVLTIIAAYSMYTENLFRMVILDQNVTYDQFKVFTSQLSQQSFIDLSDFETRLNQLLLVLNVFFILSLVSILLGLITLIFNRTVLKLINFVISVILLIIPVGFLFIIRYVASSLSKELSQYLGDINPQALLIESSAIHNAIIFMAIATILYFIALFFRNRRPKVR</sequence>
<proteinExistence type="predicted"/>
<keyword evidence="1" id="KW-0472">Membrane</keyword>